<dbReference type="PROSITE" id="PS50073">
    <property type="entry name" value="COPPER_FIST_2"/>
    <property type="match status" value="1"/>
</dbReference>
<dbReference type="PROSITE" id="PS01119">
    <property type="entry name" value="COPPER_FIST_1"/>
    <property type="match status" value="1"/>
</dbReference>
<evidence type="ECO:0000256" key="7">
    <source>
        <dbReference type="ARBA" id="ARBA00023242"/>
    </source>
</evidence>
<dbReference type="Gene3D" id="3.90.430.10">
    <property type="entry name" value="Copper fist DNA-binding domain"/>
    <property type="match status" value="1"/>
</dbReference>
<dbReference type="SUPFAM" id="SSF57879">
    <property type="entry name" value="Zinc domain conserved in yeast copper-regulated transcription factors"/>
    <property type="match status" value="1"/>
</dbReference>
<comment type="subcellular location">
    <subcellularLocation>
        <location evidence="1">Nucleus</location>
    </subcellularLocation>
</comment>
<evidence type="ECO:0000313" key="11">
    <source>
        <dbReference type="Proteomes" id="UP001451303"/>
    </source>
</evidence>
<dbReference type="InterPro" id="IPR001083">
    <property type="entry name" value="Cu_fist_DNA-bd_dom"/>
</dbReference>
<gene>
    <name evidence="10" type="ORF">QR685DRAFT_588870</name>
</gene>
<keyword evidence="5" id="KW-0805">Transcription regulation</keyword>
<feature type="compositionally biased region" description="Low complexity" evidence="8">
    <location>
        <begin position="264"/>
        <end position="275"/>
    </location>
</feature>
<evidence type="ECO:0000256" key="8">
    <source>
        <dbReference type="SAM" id="MobiDB-lite"/>
    </source>
</evidence>
<keyword evidence="6" id="KW-0804">Transcription</keyword>
<protein>
    <recommendedName>
        <fullName evidence="9">Copper-fist domain-containing protein</fullName>
    </recommendedName>
</protein>
<comment type="caution">
    <text evidence="10">The sequence shown here is derived from an EMBL/GenBank/DDBJ whole genome shotgun (WGS) entry which is preliminary data.</text>
</comment>
<keyword evidence="2" id="KW-0479">Metal-binding</keyword>
<evidence type="ECO:0000256" key="1">
    <source>
        <dbReference type="ARBA" id="ARBA00004123"/>
    </source>
</evidence>
<evidence type="ECO:0000313" key="10">
    <source>
        <dbReference type="EMBL" id="KAL0469385.1"/>
    </source>
</evidence>
<keyword evidence="3" id="KW-0862">Zinc</keyword>
<feature type="domain" description="Copper-fist" evidence="9">
    <location>
        <begin position="1"/>
        <end position="41"/>
    </location>
</feature>
<dbReference type="PRINTS" id="PR00617">
    <property type="entry name" value="COPPERFIST"/>
</dbReference>
<keyword evidence="11" id="KW-1185">Reference proteome</keyword>
<feature type="region of interest" description="Disordered" evidence="8">
    <location>
        <begin position="492"/>
        <end position="557"/>
    </location>
</feature>
<sequence length="592" mass="62495">MPIINGQKMACAPCIRGHRSSGCTHAFERVMVPVRKPGRPLSLCACPNRPPNCSCGGGGVKVAIPRKQTCGCGSVHGNSTKDHSPTAAAQGIPAPRLHASSSTRARPGARVSKSGSISKPHSRHQLPTFDLDLTELGLATQHNAALGPNMASVSAGELMTSLNSTVQLPLGCQPGLNHGMGFPAVSVNDSPLNQQTFSYVSSVGHGGVAQSQQQGCKTGNNAVFKQMTVFTALQRQQQIINHSGVIDGIYTGLESFPRQQVTHSQSRPASQSSPSTTIGDKSFASEALPWNNAKKDLDTKGKEMEGAGTEGIHKEGSCCGDNRDLQGSQLRVNGSIAMPQSGYGRSSANPMQFNAQPALQLKGQQQLPTPTVMPFAYQTVFRYSEEYGSWNHPLDPQTYQQMIQQEAAAAQTAQQGADLGLGLFMSGGGGDGTGTSHECTCGPGCQCIGCVAHLYNSQTIQYVQDAYNFNIASSIGSPAGGSHHSSLDFAATVGVQQQQQQQQKQQQNYQISSPIRGSRTGQQQQSQQQLPPDSPVEAQTPSDASGTPSSEEQNLPTGDFVWANIPLPNCVGESLSCLCGDDCACFECLIHG</sequence>
<organism evidence="10 11">
    <name type="scientific">Neurospora intermedia</name>
    <dbReference type="NCBI Taxonomy" id="5142"/>
    <lineage>
        <taxon>Eukaryota</taxon>
        <taxon>Fungi</taxon>
        <taxon>Dikarya</taxon>
        <taxon>Ascomycota</taxon>
        <taxon>Pezizomycotina</taxon>
        <taxon>Sordariomycetes</taxon>
        <taxon>Sordariomycetidae</taxon>
        <taxon>Sordariales</taxon>
        <taxon>Sordariaceae</taxon>
        <taxon>Neurospora</taxon>
    </lineage>
</organism>
<dbReference type="Pfam" id="PF00649">
    <property type="entry name" value="Copper-fist"/>
    <property type="match status" value="1"/>
</dbReference>
<keyword evidence="4" id="KW-0186">Copper</keyword>
<reference evidence="10 11" key="1">
    <citation type="submission" date="2023-09" db="EMBL/GenBank/DDBJ databases">
        <title>Multi-omics analysis of a traditional fermented food reveals byproduct-associated fungal strains for waste-to-food upcycling.</title>
        <authorList>
            <consortium name="Lawrence Berkeley National Laboratory"/>
            <person name="Rekdal V.M."/>
            <person name="Villalobos-Escobedo J.M."/>
            <person name="Rodriguez-Valeron N."/>
            <person name="Garcia M.O."/>
            <person name="Vasquez D.P."/>
            <person name="Damayanti I."/>
            <person name="Sorensen P.M."/>
            <person name="Baidoo E.E."/>
            <person name="De Carvalho A.C."/>
            <person name="Riley R."/>
            <person name="Lipzen A."/>
            <person name="He G."/>
            <person name="Yan M."/>
            <person name="Haridas S."/>
            <person name="Daum C."/>
            <person name="Yoshinaga Y."/>
            <person name="Ng V."/>
            <person name="Grigoriev I.V."/>
            <person name="Munk R."/>
            <person name="Nuraida L."/>
            <person name="Wijaya C.H."/>
            <person name="Morales P.-C."/>
            <person name="Keasling J.D."/>
        </authorList>
    </citation>
    <scope>NUCLEOTIDE SEQUENCE [LARGE SCALE GENOMIC DNA]</scope>
    <source>
        <strain evidence="10 11">FGSC 2613</strain>
    </source>
</reference>
<proteinExistence type="predicted"/>
<accession>A0ABR3D9M7</accession>
<evidence type="ECO:0000256" key="4">
    <source>
        <dbReference type="ARBA" id="ARBA00023008"/>
    </source>
</evidence>
<feature type="compositionally biased region" description="Low complexity" evidence="8">
    <location>
        <begin position="496"/>
        <end position="507"/>
    </location>
</feature>
<feature type="region of interest" description="Disordered" evidence="8">
    <location>
        <begin position="258"/>
        <end position="320"/>
    </location>
</feature>
<evidence type="ECO:0000256" key="5">
    <source>
        <dbReference type="ARBA" id="ARBA00023015"/>
    </source>
</evidence>
<evidence type="ECO:0000256" key="2">
    <source>
        <dbReference type="ARBA" id="ARBA00022723"/>
    </source>
</evidence>
<keyword evidence="7" id="KW-0539">Nucleus</keyword>
<feature type="compositionally biased region" description="Polar residues" evidence="8">
    <location>
        <begin position="508"/>
        <end position="521"/>
    </location>
</feature>
<evidence type="ECO:0000256" key="3">
    <source>
        <dbReference type="ARBA" id="ARBA00022833"/>
    </source>
</evidence>
<dbReference type="InterPro" id="IPR036395">
    <property type="entry name" value="Cu_fist_DNA-bd_dom_sf"/>
</dbReference>
<dbReference type="InterPro" id="IPR051763">
    <property type="entry name" value="Copper_Homeo_Regul"/>
</dbReference>
<dbReference type="PANTHER" id="PTHR28088:SF9">
    <property type="entry name" value="TRANSCRIPTION FACTOR GRISEA, PUTATIVE (AFU_ORTHOLOGUE AFUA_1G13190)-RELATED"/>
    <property type="match status" value="1"/>
</dbReference>
<name>A0ABR3D9M7_NEUIN</name>
<evidence type="ECO:0000256" key="6">
    <source>
        <dbReference type="ARBA" id="ARBA00023163"/>
    </source>
</evidence>
<dbReference type="SMART" id="SM01090">
    <property type="entry name" value="Copper-fist"/>
    <property type="match status" value="1"/>
</dbReference>
<feature type="compositionally biased region" description="Polar residues" evidence="8">
    <location>
        <begin position="537"/>
        <end position="556"/>
    </location>
</feature>
<dbReference type="PANTHER" id="PTHR28088">
    <property type="entry name" value="TRANSCRIPTIONAL ACTIVATOR HAA1-RELATED"/>
    <property type="match status" value="1"/>
</dbReference>
<evidence type="ECO:0000259" key="9">
    <source>
        <dbReference type="PROSITE" id="PS50073"/>
    </source>
</evidence>
<dbReference type="SMART" id="SM00412">
    <property type="entry name" value="Cu_FIST"/>
    <property type="match status" value="1"/>
</dbReference>
<feature type="region of interest" description="Disordered" evidence="8">
    <location>
        <begin position="74"/>
        <end position="125"/>
    </location>
</feature>
<feature type="compositionally biased region" description="Basic and acidic residues" evidence="8">
    <location>
        <begin position="293"/>
        <end position="320"/>
    </location>
</feature>
<dbReference type="Proteomes" id="UP001451303">
    <property type="component" value="Unassembled WGS sequence"/>
</dbReference>
<dbReference type="EMBL" id="JAVLET010000005">
    <property type="protein sequence ID" value="KAL0469385.1"/>
    <property type="molecule type" value="Genomic_DNA"/>
</dbReference>